<dbReference type="KEGG" id="dpx:DAPPUDRAFT_125524"/>
<evidence type="ECO:0000313" key="2">
    <source>
        <dbReference type="Proteomes" id="UP000000305"/>
    </source>
</evidence>
<feature type="non-terminal residue" evidence="1">
    <location>
        <position position="1"/>
    </location>
</feature>
<dbReference type="HOGENOM" id="CLU_1393297_0_0_1"/>
<organism evidence="1 2">
    <name type="scientific">Daphnia pulex</name>
    <name type="common">Water flea</name>
    <dbReference type="NCBI Taxonomy" id="6669"/>
    <lineage>
        <taxon>Eukaryota</taxon>
        <taxon>Metazoa</taxon>
        <taxon>Ecdysozoa</taxon>
        <taxon>Arthropoda</taxon>
        <taxon>Crustacea</taxon>
        <taxon>Branchiopoda</taxon>
        <taxon>Diplostraca</taxon>
        <taxon>Cladocera</taxon>
        <taxon>Anomopoda</taxon>
        <taxon>Daphniidae</taxon>
        <taxon>Daphnia</taxon>
    </lineage>
</organism>
<dbReference type="OrthoDB" id="10642185at2759"/>
<name>E9I7D4_DAPPU</name>
<proteinExistence type="predicted"/>
<sequence length="196" mass="21469">ACMWKAAAEGAAPPAWQPQHHRSCLLSILAAEALDLAVRDSRFNSCSNYTNFTREVEHSNTAVYFCDGMHNNRQFALKFYASNEDFMAEMMAYKELGDFMAEMIAYKELMGELFNFASAFCLVCMISMCQHSVPVVQDASCQQCFQGLKVLADTVTEHSHTVAAAAAAAAGPSSKFVPVLEMTYPGSSSYPTSVLV</sequence>
<dbReference type="AlphaFoldDB" id="E9I7D4"/>
<gene>
    <name evidence="1" type="ORF">DAPPUDRAFT_125524</name>
</gene>
<evidence type="ECO:0000313" key="1">
    <source>
        <dbReference type="EMBL" id="EFX60096.1"/>
    </source>
</evidence>
<dbReference type="EMBL" id="GL737148">
    <property type="protein sequence ID" value="EFX60096.1"/>
    <property type="molecule type" value="Genomic_DNA"/>
</dbReference>
<dbReference type="InParanoid" id="E9I7D4"/>
<protein>
    <submittedName>
        <fullName evidence="1">Uncharacterized protein</fullName>
    </submittedName>
</protein>
<accession>E9I7D4</accession>
<keyword evidence="2" id="KW-1185">Reference proteome</keyword>
<dbReference type="Proteomes" id="UP000000305">
    <property type="component" value="Unassembled WGS sequence"/>
</dbReference>
<reference evidence="1 2" key="1">
    <citation type="journal article" date="2011" name="Science">
        <title>The ecoresponsive genome of Daphnia pulex.</title>
        <authorList>
            <person name="Colbourne J.K."/>
            <person name="Pfrender M.E."/>
            <person name="Gilbert D."/>
            <person name="Thomas W.K."/>
            <person name="Tucker A."/>
            <person name="Oakley T.H."/>
            <person name="Tokishita S."/>
            <person name="Aerts A."/>
            <person name="Arnold G.J."/>
            <person name="Basu M.K."/>
            <person name="Bauer D.J."/>
            <person name="Caceres C.E."/>
            <person name="Carmel L."/>
            <person name="Casola C."/>
            <person name="Choi J.H."/>
            <person name="Detter J.C."/>
            <person name="Dong Q."/>
            <person name="Dusheyko S."/>
            <person name="Eads B.D."/>
            <person name="Frohlich T."/>
            <person name="Geiler-Samerotte K.A."/>
            <person name="Gerlach D."/>
            <person name="Hatcher P."/>
            <person name="Jogdeo S."/>
            <person name="Krijgsveld J."/>
            <person name="Kriventseva E.V."/>
            <person name="Kultz D."/>
            <person name="Laforsch C."/>
            <person name="Lindquist E."/>
            <person name="Lopez J."/>
            <person name="Manak J.R."/>
            <person name="Muller J."/>
            <person name="Pangilinan J."/>
            <person name="Patwardhan R.P."/>
            <person name="Pitluck S."/>
            <person name="Pritham E.J."/>
            <person name="Rechtsteiner A."/>
            <person name="Rho M."/>
            <person name="Rogozin I.B."/>
            <person name="Sakarya O."/>
            <person name="Salamov A."/>
            <person name="Schaack S."/>
            <person name="Shapiro H."/>
            <person name="Shiga Y."/>
            <person name="Skalitzky C."/>
            <person name="Smith Z."/>
            <person name="Souvorov A."/>
            <person name="Sung W."/>
            <person name="Tang Z."/>
            <person name="Tsuchiya D."/>
            <person name="Tu H."/>
            <person name="Vos H."/>
            <person name="Wang M."/>
            <person name="Wolf Y.I."/>
            <person name="Yamagata H."/>
            <person name="Yamada T."/>
            <person name="Ye Y."/>
            <person name="Shaw J.R."/>
            <person name="Andrews J."/>
            <person name="Crease T.J."/>
            <person name="Tang H."/>
            <person name="Lucas S.M."/>
            <person name="Robertson H.M."/>
            <person name="Bork P."/>
            <person name="Koonin E.V."/>
            <person name="Zdobnov E.M."/>
            <person name="Grigoriev I.V."/>
            <person name="Lynch M."/>
            <person name="Boore J.L."/>
        </authorList>
    </citation>
    <scope>NUCLEOTIDE SEQUENCE [LARGE SCALE GENOMIC DNA]</scope>
</reference>